<organism evidence="1 2">
    <name type="scientific">Clostridium gasigenes</name>
    <dbReference type="NCBI Taxonomy" id="94869"/>
    <lineage>
        <taxon>Bacteria</taxon>
        <taxon>Bacillati</taxon>
        <taxon>Bacillota</taxon>
        <taxon>Clostridia</taxon>
        <taxon>Eubacteriales</taxon>
        <taxon>Clostridiaceae</taxon>
        <taxon>Clostridium</taxon>
    </lineage>
</organism>
<dbReference type="Gene3D" id="3.40.630.30">
    <property type="match status" value="1"/>
</dbReference>
<keyword evidence="1" id="KW-0808">Transferase</keyword>
<reference evidence="1 2" key="1">
    <citation type="submission" date="2016-10" db="EMBL/GenBank/DDBJ databases">
        <authorList>
            <person name="de Groot N.N."/>
        </authorList>
    </citation>
    <scope>NUCLEOTIDE SEQUENCE [LARGE SCALE GENOMIC DNA]</scope>
    <source>
        <strain evidence="1 2">DSM 12272</strain>
    </source>
</reference>
<dbReference type="Proteomes" id="UP000198597">
    <property type="component" value="Unassembled WGS sequence"/>
</dbReference>
<protein>
    <submittedName>
        <fullName evidence="1">Acetyltransferase (GNAT) domain-containing protein</fullName>
    </submittedName>
</protein>
<dbReference type="InterPro" id="IPR000182">
    <property type="entry name" value="GNAT_dom"/>
</dbReference>
<name>A0A1H0LQA2_9CLOT</name>
<dbReference type="OrthoDB" id="8116556at2"/>
<keyword evidence="2" id="KW-1185">Reference proteome</keyword>
<dbReference type="AlphaFoldDB" id="A0A1H0LQA2"/>
<dbReference type="PROSITE" id="PS51186">
    <property type="entry name" value="GNAT"/>
    <property type="match status" value="1"/>
</dbReference>
<dbReference type="GO" id="GO:0016747">
    <property type="term" value="F:acyltransferase activity, transferring groups other than amino-acyl groups"/>
    <property type="evidence" value="ECO:0007669"/>
    <property type="project" value="InterPro"/>
</dbReference>
<sequence>MESISYRELKKSEIRITLFANFNRYQDVKKCWRNENGEWILKDIAFTEQWGSDEYKCLIKCLKNTIKTGGVVVGAFNNNELVGFASVESQFFGSQKEYLQLSSIHISYENRSKGIGKKIFSLVCKKAEYMGAQSLYISAHSSQESQAFYKAMNCIEAVEYNTKLVDEEPCDCQLEYRLLKII</sequence>
<dbReference type="STRING" id="94869.SAMN04488529_101159"/>
<dbReference type="RefSeq" id="WP_089964897.1">
    <property type="nucleotide sequence ID" value="NZ_JACKWV010000001.1"/>
</dbReference>
<dbReference type="Pfam" id="PF00583">
    <property type="entry name" value="Acetyltransf_1"/>
    <property type="match status" value="1"/>
</dbReference>
<accession>A0A1H0LQA2</accession>
<dbReference type="SUPFAM" id="SSF55729">
    <property type="entry name" value="Acyl-CoA N-acyltransferases (Nat)"/>
    <property type="match status" value="1"/>
</dbReference>
<dbReference type="InterPro" id="IPR016181">
    <property type="entry name" value="Acyl_CoA_acyltransferase"/>
</dbReference>
<evidence type="ECO:0000313" key="1">
    <source>
        <dbReference type="EMBL" id="SDO70201.1"/>
    </source>
</evidence>
<proteinExistence type="predicted"/>
<dbReference type="CDD" id="cd04301">
    <property type="entry name" value="NAT_SF"/>
    <property type="match status" value="1"/>
</dbReference>
<gene>
    <name evidence="1" type="ORF">SAMN04488529_101159</name>
</gene>
<dbReference type="EMBL" id="FNJM01000001">
    <property type="protein sequence ID" value="SDO70201.1"/>
    <property type="molecule type" value="Genomic_DNA"/>
</dbReference>
<evidence type="ECO:0000313" key="2">
    <source>
        <dbReference type="Proteomes" id="UP000198597"/>
    </source>
</evidence>